<sequence length="229" mass="26551">MLSKSISGYLREAALCIASTRSLLRMWFVCVRRLRNIFVLVNQMIYAYKFDGKTCSVRAQPKAMYLEHPRRKRVIIRLLHVSVHLAATPFLMLLLELGLETCAYYDLLATSDQEVSIIPLLAHIVYVRKLILKLFVEVPSLIINPANFFAPHSECLDLGRNLPISFVQKYLMRKLDHPSESEVEVKHMGHPVVHTLDLHSYHTLDDWSFSVNLQVVEEFLDREIDQVYL</sequence>
<evidence type="ECO:0000313" key="1">
    <source>
        <dbReference type="EnsemblPlants" id="MELO3C008226.2.1"/>
    </source>
</evidence>
<dbReference type="PANTHER" id="PTHR46293">
    <property type="entry name" value="E3 UBIQUITIN PROTEIN LIGASE DRIP1"/>
    <property type="match status" value="1"/>
</dbReference>
<dbReference type="InterPro" id="IPR044807">
    <property type="entry name" value="DRIP1-like"/>
</dbReference>
<organism evidence="1">
    <name type="scientific">Cucumis melo</name>
    <name type="common">Muskmelon</name>
    <dbReference type="NCBI Taxonomy" id="3656"/>
    <lineage>
        <taxon>Eukaryota</taxon>
        <taxon>Viridiplantae</taxon>
        <taxon>Streptophyta</taxon>
        <taxon>Embryophyta</taxon>
        <taxon>Tracheophyta</taxon>
        <taxon>Spermatophyta</taxon>
        <taxon>Magnoliopsida</taxon>
        <taxon>eudicotyledons</taxon>
        <taxon>Gunneridae</taxon>
        <taxon>Pentapetalae</taxon>
        <taxon>rosids</taxon>
        <taxon>fabids</taxon>
        <taxon>Cucurbitales</taxon>
        <taxon>Cucurbitaceae</taxon>
        <taxon>Benincaseae</taxon>
        <taxon>Cucumis</taxon>
    </lineage>
</organism>
<reference evidence="1" key="1">
    <citation type="submission" date="2023-03" db="UniProtKB">
        <authorList>
            <consortium name="EnsemblPlants"/>
        </authorList>
    </citation>
    <scope>IDENTIFICATION</scope>
</reference>
<dbReference type="Gramene" id="MELO3C008226.2.1">
    <property type="protein sequence ID" value="MELO3C008226.2.1"/>
    <property type="gene ID" value="MELO3C008226.2"/>
</dbReference>
<dbReference type="PANTHER" id="PTHR46293:SF16">
    <property type="entry name" value="E3 UBIQUITIN PROTEIN LIGASE DRIP1"/>
    <property type="match status" value="1"/>
</dbReference>
<dbReference type="GO" id="GO:0004842">
    <property type="term" value="F:ubiquitin-protein transferase activity"/>
    <property type="evidence" value="ECO:0007669"/>
    <property type="project" value="InterPro"/>
</dbReference>
<proteinExistence type="predicted"/>
<accession>A0A9I9CTR2</accession>
<dbReference type="AlphaFoldDB" id="A0A9I9CTR2"/>
<dbReference type="EnsemblPlants" id="MELO3C008226.2.1">
    <property type="protein sequence ID" value="MELO3C008226.2.1"/>
    <property type="gene ID" value="MELO3C008226.2"/>
</dbReference>
<protein>
    <submittedName>
        <fullName evidence="1">Uncharacterized protein</fullName>
    </submittedName>
</protein>
<name>A0A9I9CTR2_CUCME</name>